<evidence type="ECO:0008006" key="3">
    <source>
        <dbReference type="Google" id="ProtNLM"/>
    </source>
</evidence>
<evidence type="ECO:0000313" key="1">
    <source>
        <dbReference type="EMBL" id="OLO02649.1"/>
    </source>
</evidence>
<dbReference type="AlphaFoldDB" id="A0A1Q8SMG0"/>
<organism evidence="1 2">
    <name type="scientific">Salinicola socius</name>
    <dbReference type="NCBI Taxonomy" id="404433"/>
    <lineage>
        <taxon>Bacteria</taxon>
        <taxon>Pseudomonadati</taxon>
        <taxon>Pseudomonadota</taxon>
        <taxon>Gammaproteobacteria</taxon>
        <taxon>Oceanospirillales</taxon>
        <taxon>Halomonadaceae</taxon>
        <taxon>Salinicola</taxon>
    </lineage>
</organism>
<dbReference type="RefSeq" id="WP_075571643.1">
    <property type="nucleotide sequence ID" value="NZ_PZJS01000022.1"/>
</dbReference>
<protein>
    <recommendedName>
        <fullName evidence="3">DUF2971 domain-containing protein</fullName>
    </recommendedName>
</protein>
<proteinExistence type="predicted"/>
<reference evidence="1 2" key="1">
    <citation type="submission" date="2016-12" db="EMBL/GenBank/DDBJ databases">
        <title>Draft genome sequences of strains Salinicola socius SMB35, Salinicola sp. MH3R3-1 and Chromohalobacter sp. SMB17 from the Verkhnekamsk potash mining region of Russia.</title>
        <authorList>
            <person name="Mavrodi D.V."/>
            <person name="Olsson B.E."/>
            <person name="Korsakova E.S."/>
            <person name="Pyankova A."/>
            <person name="Mavrodi O.V."/>
            <person name="Plotnikova E.G."/>
        </authorList>
    </citation>
    <scope>NUCLEOTIDE SEQUENCE [LARGE SCALE GENOMIC DNA]</scope>
    <source>
        <strain evidence="1 2">SMB35</strain>
    </source>
</reference>
<dbReference type="Proteomes" id="UP000186878">
    <property type="component" value="Unassembled WGS sequence"/>
</dbReference>
<keyword evidence="2" id="KW-1185">Reference proteome</keyword>
<gene>
    <name evidence="1" type="ORF">BTW07_18580</name>
</gene>
<accession>A0A1Q8SMG0</accession>
<comment type="caution">
    <text evidence="1">The sequence shown here is derived from an EMBL/GenBank/DDBJ whole genome shotgun (WGS) entry which is preliminary data.</text>
</comment>
<dbReference type="Pfam" id="PF11185">
    <property type="entry name" value="DUF2971"/>
    <property type="match status" value="1"/>
</dbReference>
<sequence length="314" mass="36545">MRLYRYMAIEHKPLINSDGVVTGYKSNALDSIVNKYLYFSDFTNLNDASESRLRIEYQKCRTNRDRDDRKKLIQKYMKGARKYAMEIGVGYPKIDNIPSKWHINHLDQKGVDDQIEEIMRNFSSAVREHVHRNRVCCFSRDNRSELMWGHYADGMKGVCVEIYVPDGEGGAKAFMEVEYSNDVVNANFLNFFEDQDAFIRSIHKYKSKSWEYEEEVRAIYTKEKLYLRENMFGTIILGFKCSLENVEKVVSSVRAAGVEEDFKIAYPSAENYGVNLTKTMDSDQLLALFNLLNGSEMRTMQAVDKLERFTETIS</sequence>
<dbReference type="EMBL" id="MSDO01000049">
    <property type="protein sequence ID" value="OLO02649.1"/>
    <property type="molecule type" value="Genomic_DNA"/>
</dbReference>
<name>A0A1Q8SMG0_9GAMM</name>
<dbReference type="InterPro" id="IPR021352">
    <property type="entry name" value="DUF2971"/>
</dbReference>
<evidence type="ECO:0000313" key="2">
    <source>
        <dbReference type="Proteomes" id="UP000186878"/>
    </source>
</evidence>
<dbReference type="STRING" id="404433.BTW07_18580"/>